<feature type="region of interest" description="Disordered" evidence="3">
    <location>
        <begin position="328"/>
        <end position="386"/>
    </location>
</feature>
<evidence type="ECO:0000256" key="3">
    <source>
        <dbReference type="SAM" id="MobiDB-lite"/>
    </source>
</evidence>
<dbReference type="SMART" id="SM00256">
    <property type="entry name" value="FBOX"/>
    <property type="match status" value="1"/>
</dbReference>
<dbReference type="EMBL" id="ML978741">
    <property type="protein sequence ID" value="KAF2084451.1"/>
    <property type="molecule type" value="Genomic_DNA"/>
</dbReference>
<evidence type="ECO:0000256" key="1">
    <source>
        <dbReference type="ARBA" id="ARBA00004906"/>
    </source>
</evidence>
<proteinExistence type="predicted"/>
<dbReference type="Proteomes" id="UP000799776">
    <property type="component" value="Unassembled WGS sequence"/>
</dbReference>
<dbReference type="PANTHER" id="PTHR10706:SF130">
    <property type="entry name" value="F-BOX ONLY PROTEIN 31"/>
    <property type="match status" value="1"/>
</dbReference>
<evidence type="ECO:0000313" key="5">
    <source>
        <dbReference type="EMBL" id="KAF2084451.1"/>
    </source>
</evidence>
<dbReference type="InterPro" id="IPR045048">
    <property type="entry name" value="FBXO31/39"/>
</dbReference>
<dbReference type="InterPro" id="IPR001810">
    <property type="entry name" value="F-box_dom"/>
</dbReference>
<dbReference type="AlphaFoldDB" id="A0A9P4LVV8"/>
<dbReference type="Pfam" id="PF12937">
    <property type="entry name" value="F-box-like"/>
    <property type="match status" value="1"/>
</dbReference>
<name>A0A9P4LVV8_9PEZI</name>
<accession>A0A9P4LVV8</accession>
<dbReference type="Gene3D" id="1.20.1280.50">
    <property type="match status" value="1"/>
</dbReference>
<dbReference type="InterPro" id="IPR036047">
    <property type="entry name" value="F-box-like_dom_sf"/>
</dbReference>
<keyword evidence="2" id="KW-0833">Ubl conjugation pathway</keyword>
<evidence type="ECO:0000313" key="6">
    <source>
        <dbReference type="Proteomes" id="UP000799776"/>
    </source>
</evidence>
<feature type="domain" description="F-box" evidence="4">
    <location>
        <begin position="4"/>
        <end position="50"/>
    </location>
</feature>
<comment type="pathway">
    <text evidence="1">Protein modification; protein ubiquitination.</text>
</comment>
<dbReference type="SUPFAM" id="SSF81383">
    <property type="entry name" value="F-box domain"/>
    <property type="match status" value="1"/>
</dbReference>
<sequence>MDHSSPFLTLPAELIQQIITYLSPVDLARLARTCRLLCTHAKDERFWKPFVLSNMPSGTITESPSSWRALYGSHHPYWFLSRRKLWFSDYLATGKLLIARYNARTNAIEAYVVTAERGQHTFELWEHNPEVIIHRFEPKVQLDLNAPVLRLDAAAYTSAVGPEGSESNILQKELRMNVHSNNSSRGLNSMFMLARPCPPEDIRLGTAVWPPQIIPASERTRNHSVSRYRSNGHKPSKLSQVSEATWRLRKWMEFTHHSQGMSMRVGEDVTTYATLDEELYTPTKQKPWRGIWVGDYSGHGCEFLVILQPDEPGPLPEGAQRVINRRNGSVSSAGSWMTAPSEMTPPEDNDEASSSMASSTTTLGQGNNNTPGSSDEDSEGSGAAKVREHWDDGTAAEMDEPEYSGRLEAIKLTGDPNIPRGEHTFIAPDVGPDGLIRVADEDIFRGARVVKSVGHIAARGFREDAFIPSQLILISHDRLAQYWETFGHISFYQRVDLDKLLRYQNP</sequence>
<dbReference type="OrthoDB" id="722566at2759"/>
<feature type="compositionally biased region" description="Low complexity" evidence="3">
    <location>
        <begin position="352"/>
        <end position="362"/>
    </location>
</feature>
<keyword evidence="6" id="KW-1185">Reference proteome</keyword>
<gene>
    <name evidence="5" type="ORF">K490DRAFT_49121</name>
</gene>
<dbReference type="PROSITE" id="PS50181">
    <property type="entry name" value="FBOX"/>
    <property type="match status" value="1"/>
</dbReference>
<evidence type="ECO:0000259" key="4">
    <source>
        <dbReference type="PROSITE" id="PS50181"/>
    </source>
</evidence>
<dbReference type="Pfam" id="PF12014">
    <property type="entry name" value="Cyclin_D1_bind"/>
    <property type="match status" value="1"/>
</dbReference>
<organism evidence="5 6">
    <name type="scientific">Saccharata proteae CBS 121410</name>
    <dbReference type="NCBI Taxonomy" id="1314787"/>
    <lineage>
        <taxon>Eukaryota</taxon>
        <taxon>Fungi</taxon>
        <taxon>Dikarya</taxon>
        <taxon>Ascomycota</taxon>
        <taxon>Pezizomycotina</taxon>
        <taxon>Dothideomycetes</taxon>
        <taxon>Dothideomycetes incertae sedis</taxon>
        <taxon>Botryosphaeriales</taxon>
        <taxon>Saccharataceae</taxon>
        <taxon>Saccharata</taxon>
    </lineage>
</organism>
<reference evidence="5" key="1">
    <citation type="journal article" date="2020" name="Stud. Mycol.">
        <title>101 Dothideomycetes genomes: a test case for predicting lifestyles and emergence of pathogens.</title>
        <authorList>
            <person name="Haridas S."/>
            <person name="Albert R."/>
            <person name="Binder M."/>
            <person name="Bloem J."/>
            <person name="Labutti K."/>
            <person name="Salamov A."/>
            <person name="Andreopoulos B."/>
            <person name="Baker S."/>
            <person name="Barry K."/>
            <person name="Bills G."/>
            <person name="Bluhm B."/>
            <person name="Cannon C."/>
            <person name="Castanera R."/>
            <person name="Culley D."/>
            <person name="Daum C."/>
            <person name="Ezra D."/>
            <person name="Gonzalez J."/>
            <person name="Henrissat B."/>
            <person name="Kuo A."/>
            <person name="Liang C."/>
            <person name="Lipzen A."/>
            <person name="Lutzoni F."/>
            <person name="Magnuson J."/>
            <person name="Mondo S."/>
            <person name="Nolan M."/>
            <person name="Ohm R."/>
            <person name="Pangilinan J."/>
            <person name="Park H.-J."/>
            <person name="Ramirez L."/>
            <person name="Alfaro M."/>
            <person name="Sun H."/>
            <person name="Tritt A."/>
            <person name="Yoshinaga Y."/>
            <person name="Zwiers L.-H."/>
            <person name="Turgeon B."/>
            <person name="Goodwin S."/>
            <person name="Spatafora J."/>
            <person name="Crous P."/>
            <person name="Grigoriev I."/>
        </authorList>
    </citation>
    <scope>NUCLEOTIDE SEQUENCE</scope>
    <source>
        <strain evidence="5">CBS 121410</strain>
    </source>
</reference>
<dbReference type="PANTHER" id="PTHR10706">
    <property type="entry name" value="F-BOX FAMILY PROTEIN"/>
    <property type="match status" value="1"/>
</dbReference>
<evidence type="ECO:0000256" key="2">
    <source>
        <dbReference type="ARBA" id="ARBA00022786"/>
    </source>
</evidence>
<protein>
    <submittedName>
        <fullName evidence="5">F-box domain-containing protein</fullName>
    </submittedName>
</protein>
<comment type="caution">
    <text evidence="5">The sequence shown here is derived from an EMBL/GenBank/DDBJ whole genome shotgun (WGS) entry which is preliminary data.</text>
</comment>